<evidence type="ECO:0008006" key="7">
    <source>
        <dbReference type="Google" id="ProtNLM"/>
    </source>
</evidence>
<feature type="transmembrane region" description="Helical" evidence="4">
    <location>
        <begin position="79"/>
        <end position="100"/>
    </location>
</feature>
<keyword evidence="1 4" id="KW-0812">Transmembrane</keyword>
<evidence type="ECO:0000313" key="5">
    <source>
        <dbReference type="EMBL" id="EXB94901.1"/>
    </source>
</evidence>
<keyword evidence="2 4" id="KW-1133">Transmembrane helix</keyword>
<evidence type="ECO:0000256" key="4">
    <source>
        <dbReference type="SAM" id="Phobius"/>
    </source>
</evidence>
<name>W9S9E4_9ROSA</name>
<reference evidence="6" key="1">
    <citation type="submission" date="2013-01" db="EMBL/GenBank/DDBJ databases">
        <title>Draft Genome Sequence of a Mulberry Tree, Morus notabilis C.K. Schneid.</title>
        <authorList>
            <person name="He N."/>
            <person name="Zhao S."/>
        </authorList>
    </citation>
    <scope>NUCLEOTIDE SEQUENCE</scope>
</reference>
<organism evidence="5 6">
    <name type="scientific">Morus notabilis</name>
    <dbReference type="NCBI Taxonomy" id="981085"/>
    <lineage>
        <taxon>Eukaryota</taxon>
        <taxon>Viridiplantae</taxon>
        <taxon>Streptophyta</taxon>
        <taxon>Embryophyta</taxon>
        <taxon>Tracheophyta</taxon>
        <taxon>Spermatophyta</taxon>
        <taxon>Magnoliopsida</taxon>
        <taxon>eudicotyledons</taxon>
        <taxon>Gunneridae</taxon>
        <taxon>Pentapetalae</taxon>
        <taxon>rosids</taxon>
        <taxon>fabids</taxon>
        <taxon>Rosales</taxon>
        <taxon>Moraceae</taxon>
        <taxon>Moreae</taxon>
        <taxon>Morus</taxon>
    </lineage>
</organism>
<dbReference type="PANTHER" id="PTHR31218">
    <property type="entry name" value="WAT1-RELATED PROTEIN"/>
    <property type="match status" value="1"/>
</dbReference>
<evidence type="ECO:0000256" key="3">
    <source>
        <dbReference type="ARBA" id="ARBA00023136"/>
    </source>
</evidence>
<feature type="transmembrane region" description="Helical" evidence="4">
    <location>
        <begin position="6"/>
        <end position="27"/>
    </location>
</feature>
<dbReference type="AlphaFoldDB" id="W9S9E4"/>
<evidence type="ECO:0000313" key="6">
    <source>
        <dbReference type="Proteomes" id="UP000030645"/>
    </source>
</evidence>
<dbReference type="GO" id="GO:0022857">
    <property type="term" value="F:transmembrane transporter activity"/>
    <property type="evidence" value="ECO:0007669"/>
    <property type="project" value="InterPro"/>
</dbReference>
<accession>W9S9E4</accession>
<dbReference type="InterPro" id="IPR030184">
    <property type="entry name" value="WAT1-related"/>
</dbReference>
<dbReference type="Proteomes" id="UP000030645">
    <property type="component" value="Unassembled WGS sequence"/>
</dbReference>
<dbReference type="STRING" id="981085.W9S9E4"/>
<evidence type="ECO:0000256" key="2">
    <source>
        <dbReference type="ARBA" id="ARBA00022989"/>
    </source>
</evidence>
<keyword evidence="3 4" id="KW-0472">Membrane</keyword>
<proteinExistence type="predicted"/>
<protein>
    <recommendedName>
        <fullName evidence="7">WAT1-related protein</fullName>
    </recommendedName>
</protein>
<keyword evidence="6" id="KW-1185">Reference proteome</keyword>
<evidence type="ECO:0000256" key="1">
    <source>
        <dbReference type="ARBA" id="ARBA00022692"/>
    </source>
</evidence>
<feature type="transmembrane region" description="Helical" evidence="4">
    <location>
        <begin position="39"/>
        <end position="59"/>
    </location>
</feature>
<sequence>MGGVDGNYKAVIAMVVLQCITAGVTLFSKVALSQGMSPLVFVVYRQSFATIIMAPLAFFSKCVTANNNTYFEGLNLSSSTIATAMLNLIPAITFIMAAVVG</sequence>
<dbReference type="EMBL" id="KE345183">
    <property type="protein sequence ID" value="EXB94901.1"/>
    <property type="molecule type" value="Genomic_DNA"/>
</dbReference>
<gene>
    <name evidence="5" type="ORF">L484_023009</name>
</gene>
<dbReference type="GO" id="GO:0016020">
    <property type="term" value="C:membrane"/>
    <property type="evidence" value="ECO:0007669"/>
    <property type="project" value="InterPro"/>
</dbReference>